<dbReference type="AlphaFoldDB" id="A0A0A5HQ84"/>
<name>A0A0A5HQ84_9BACI</name>
<evidence type="ECO:0000313" key="3">
    <source>
        <dbReference type="EMBL" id="KGX85782.1"/>
    </source>
</evidence>
<dbReference type="EMBL" id="AVPG01000019">
    <property type="protein sequence ID" value="KGX85782.1"/>
    <property type="molecule type" value="Genomic_DNA"/>
</dbReference>
<dbReference type="PROSITE" id="PS51194">
    <property type="entry name" value="HELICASE_CTER"/>
    <property type="match status" value="1"/>
</dbReference>
<keyword evidence="4" id="KW-1185">Reference proteome</keyword>
<dbReference type="SMART" id="SM00490">
    <property type="entry name" value="HELICc"/>
    <property type="match status" value="1"/>
</dbReference>
<feature type="region of interest" description="Disordered" evidence="1">
    <location>
        <begin position="85"/>
        <end position="107"/>
    </location>
</feature>
<keyword evidence="3" id="KW-0378">Hydrolase</keyword>
<feature type="domain" description="Helicase C-terminal" evidence="2">
    <location>
        <begin position="859"/>
        <end position="1023"/>
    </location>
</feature>
<gene>
    <name evidence="3" type="ORF">N784_08245</name>
</gene>
<dbReference type="Proteomes" id="UP000030401">
    <property type="component" value="Unassembled WGS sequence"/>
</dbReference>
<feature type="compositionally biased region" description="Basic and acidic residues" evidence="1">
    <location>
        <begin position="94"/>
        <end position="107"/>
    </location>
</feature>
<dbReference type="eggNOG" id="COG1203">
    <property type="taxonomic scope" value="Bacteria"/>
</dbReference>
<dbReference type="CDD" id="cd18785">
    <property type="entry name" value="SF2_C"/>
    <property type="match status" value="1"/>
</dbReference>
<dbReference type="GO" id="GO:0006289">
    <property type="term" value="P:nucleotide-excision repair"/>
    <property type="evidence" value="ECO:0007669"/>
    <property type="project" value="TreeGrafter"/>
</dbReference>
<proteinExistence type="predicted"/>
<dbReference type="RefSeq" id="WP_036835146.1">
    <property type="nucleotide sequence ID" value="NZ_AVPG01000019.1"/>
</dbReference>
<organism evidence="3 4">
    <name type="scientific">Pontibacillus litoralis JSM 072002</name>
    <dbReference type="NCBI Taxonomy" id="1385512"/>
    <lineage>
        <taxon>Bacteria</taxon>
        <taxon>Bacillati</taxon>
        <taxon>Bacillota</taxon>
        <taxon>Bacilli</taxon>
        <taxon>Bacillales</taxon>
        <taxon>Bacillaceae</taxon>
        <taxon>Pontibacillus</taxon>
    </lineage>
</organism>
<comment type="caution">
    <text evidence="3">The sequence shown here is derived from an EMBL/GenBank/DDBJ whole genome shotgun (WGS) entry which is preliminary data.</text>
</comment>
<keyword evidence="3" id="KW-0067">ATP-binding</keyword>
<keyword evidence="3" id="KW-0347">Helicase</keyword>
<dbReference type="GO" id="GO:0043138">
    <property type="term" value="F:3'-5' DNA helicase activity"/>
    <property type="evidence" value="ECO:0007669"/>
    <property type="project" value="TreeGrafter"/>
</dbReference>
<evidence type="ECO:0000256" key="1">
    <source>
        <dbReference type="SAM" id="MobiDB-lite"/>
    </source>
</evidence>
<dbReference type="InterPro" id="IPR001650">
    <property type="entry name" value="Helicase_C-like"/>
</dbReference>
<dbReference type="GO" id="GO:0036297">
    <property type="term" value="P:interstrand cross-link repair"/>
    <property type="evidence" value="ECO:0007669"/>
    <property type="project" value="TreeGrafter"/>
</dbReference>
<evidence type="ECO:0000313" key="4">
    <source>
        <dbReference type="Proteomes" id="UP000030401"/>
    </source>
</evidence>
<evidence type="ECO:0000259" key="2">
    <source>
        <dbReference type="PROSITE" id="PS51194"/>
    </source>
</evidence>
<dbReference type="STRING" id="1385512.N784_08245"/>
<reference evidence="3 4" key="1">
    <citation type="submission" date="2013-08" db="EMBL/GenBank/DDBJ databases">
        <authorList>
            <person name="Huang J."/>
            <person name="Wang G."/>
        </authorList>
    </citation>
    <scope>NUCLEOTIDE SEQUENCE [LARGE SCALE GENOMIC DNA]</scope>
    <source>
        <strain evidence="3 4">JSM 072002</strain>
    </source>
</reference>
<dbReference type="PANTHER" id="PTHR47957:SF3">
    <property type="entry name" value="ATP-DEPENDENT HELICASE HRQ1"/>
    <property type="match status" value="1"/>
</dbReference>
<sequence length="1174" mass="134978">MKLEDSLINRDKVHANVKEEIIGPSQIRSHYKKFNPVGTTKFESKEDFYSPHYWVVGDKKEEILQRETPSQRYVSGMLYPMRTSATDETSLESPIHDESENLAQDEKDLEVDKVTETNNEESSEDHGEVELLPQSNDFMPSTMGLTFCIDKNVPTLQVKIEAGIYTPHNVYLNGDNNKPQRWWLRETIQGVWELDVKALWETKEKKHAVLLRNAKEQNISHLDINFQGRIREINGKYIVTISATNRTKDNGNFNFQQLVLFQSKLSITTPENYWFSFYPKDYQMKKNMNEEEASTELLYRNEFVYAFGHGCSTHWEQNKERIKEISTTFMPEYESLSMTPNVYVEEGNKKVELKIKMSDLAGISSDRKPDEILQPLINGYSDWIIGREEELDSVPEPLKPVARRHIELCRETLERIVKGLELLEDQKASKAFKLANLAILLQQRNGKVLRDGKVANGNIIYDKDFKENVEGEDALKNANNTWRAFQIAFILMSMESLINERSKARDIVDLIWFPTGGGKTEAYLGVAAFQMIYRRLLDPYDTGVDILMRYTLRLLTADQFQRSSRLICALEYIRKKSAIQLGETPFSIGIWVGSKTTPNKNNKAKTELEKLRKQSKESQEFIVNNCPWCGAKMGYYSEERNKKKHYLGYKMENNELVLHCPDSNCIYSEELPIYLVDETIYKKKPTFLIGTIDKFVQLVWKPESRSLFGLGANGERVVSPPSLIVQDELHLISGPLGTLAGLFETLIEELCLKNINGKTVKPKIISATATINQFNEQALALFGREEARLFPSPGLDNKDSFFAKPAYYDEGETKPMPGRKYVGVYTQKVRIMMSQVMTFSSILQASSEIESKGKDPYWTLLTFYNTLRELGGGLTLTQTDIPQYSNSMANRKGMSKDIRYINNYLELTSRKQSHEISKTIDDLKVNYKPDKSKKENEVIDLCLASNIIEVGVDIDRLSVMAIVGQPKMTAQYIQVSGRVGRKWDERPGIVFTLYSNTKSRDKSHFEHFREYHQRLYSQVEPTSVTPFSDACLDKGLQAVVVGFLRQALNQYIAQTPDWREIEKYMSEKIVPFYNRLVKRVELVDKEQVDEFKDRFRKILKNLELGAYNSWEVDKDVEGYMYSAGKNIPPALKKNSSPMINSLRNVDAECRGLIVSLYQSMSESSQSSSWEDLLS</sequence>
<dbReference type="Pfam" id="PF00271">
    <property type="entry name" value="Helicase_C"/>
    <property type="match status" value="1"/>
</dbReference>
<dbReference type="OrthoDB" id="713315at2"/>
<accession>A0A0A5HQ84</accession>
<keyword evidence="3" id="KW-0547">Nucleotide-binding</keyword>
<dbReference type="Gene3D" id="3.40.50.300">
    <property type="entry name" value="P-loop containing nucleotide triphosphate hydrolases"/>
    <property type="match status" value="2"/>
</dbReference>
<dbReference type="InterPro" id="IPR027417">
    <property type="entry name" value="P-loop_NTPase"/>
</dbReference>
<dbReference type="PANTHER" id="PTHR47957">
    <property type="entry name" value="ATP-DEPENDENT HELICASE HRQ1"/>
    <property type="match status" value="1"/>
</dbReference>
<dbReference type="SUPFAM" id="SSF52540">
    <property type="entry name" value="P-loop containing nucleoside triphosphate hydrolases"/>
    <property type="match status" value="1"/>
</dbReference>
<protein>
    <submittedName>
        <fullName evidence="3">Helicase</fullName>
    </submittedName>
</protein>